<proteinExistence type="predicted"/>
<dbReference type="AlphaFoldDB" id="G0XS55"/>
<sequence>MATKFTPNLIQGWQTNLYVASTLTGQSEESNSANPDENLFFQILVFEDPDFDNISEEKPQLVYGKKKDLVKYYDIKEEENALPTYGVKVDESFTKLDSDLKDVQQAKHATVRFLLQTRRLSQMLALTWIDKKDEEYTNLSNSQREIAALVKRIFDSYNLLPETYLLKDLDQGPKKEDLSNINTHLNNKNPYIKETSTRGFTSISLSLLLAGQAYYGSKQHGYKPIFKSIFSTYEMIWEYALDITWDSFYASRVELTQAGGSNPKPPYYLVEIPYPPKPSEQNLPSEYIRKWATAKENPNTVRKIFPSTLMRKQKSGKTKNCSKFPLLTLICR</sequence>
<name>G0XS55_PRODI</name>
<accession>G0XS55</accession>
<evidence type="ECO:0000313" key="1">
    <source>
        <dbReference type="EMBL" id="AEH57223.1"/>
    </source>
</evidence>
<protein>
    <submittedName>
        <fullName evidence="1">Putative peptide</fullName>
    </submittedName>
</protein>
<organism evidence="1">
    <name type="scientific">Prochloron didemni P3-Solomon</name>
    <dbReference type="NCBI Taxonomy" id="910458"/>
    <lineage>
        <taxon>Bacteria</taxon>
        <taxon>Bacillati</taxon>
        <taxon>Cyanobacteriota</taxon>
        <taxon>Cyanophyceae</taxon>
        <taxon>Oscillatoriophycideae</taxon>
        <taxon>Chroococcales</taxon>
        <taxon>Prochloraceae</taxon>
        <taxon>Prochloron</taxon>
    </lineage>
</organism>
<gene>
    <name evidence="1" type="primary">hydD3</name>
</gene>
<reference evidence="1" key="1">
    <citation type="journal article" date="2011" name="PLoS ONE">
        <title>Variation in tropical reef symbiont metagenomes defined by secondary metabolism.</title>
        <authorList>
            <person name="Donia M.S."/>
            <person name="Fricke W.F."/>
            <person name="Ravel J."/>
            <person name="Schmidt E.W."/>
        </authorList>
    </citation>
    <scope>NUCLEOTIDE SEQUENCE</scope>
</reference>
<dbReference type="EMBL" id="HQ407371">
    <property type="protein sequence ID" value="AEH57223.1"/>
    <property type="molecule type" value="Genomic_DNA"/>
</dbReference>